<evidence type="ECO:0000259" key="14">
    <source>
        <dbReference type="Pfam" id="PF02782"/>
    </source>
</evidence>
<dbReference type="FunFam" id="3.30.420.40:FF:000177">
    <property type="entry name" value="Glycerol kinase"/>
    <property type="match status" value="1"/>
</dbReference>
<feature type="domain" description="Carbohydrate kinase FGGY C-terminal" evidence="14">
    <location>
        <begin position="347"/>
        <end position="557"/>
    </location>
</feature>
<dbReference type="Pfam" id="PF02782">
    <property type="entry name" value="FGGY_C"/>
    <property type="match status" value="1"/>
</dbReference>
<evidence type="ECO:0000256" key="2">
    <source>
        <dbReference type="ARBA" id="ARBA00009156"/>
    </source>
</evidence>
<sequence>MPKYFDNSVLIIQNKIFYQKNFNLCWNIYFISLVHSDKYNNYRISNDRFTADNVPSTTTTTSVKSELIPKKGYIVAIDQGTSSSRVIVFSTENGEIVTMHQIPVSQSYPSPGWIEMNANEIYNTILECLNKCAEQLKVNNKNVKDIIGVGITNQRETTIAWDRYTGEPLAPAVVWSDARTADDVIRYTQLTPDGSPNAFQQTTGLPIHSYFSALKMSWLLDNVDKVKLANQENRLLFGTVDSWLIWKLTNHQCHITDVTNASRTLLFNLNTLQWDNNLCQFFHINPNSLPKILSSSEYIGIIQDNKCLMKDISIYGILGDQQASLVAQTWTSSMSADDSLSEVSGVKVTYGTGAFMLWNIGSRPYFSDKGVLTTIAYQLGSNEKPHYALEGAVSYAAATMQWLKSKLDLFKDYDECEKLADMVHKQQRPGESDPCYLVPAFSGLFCPWWQESARCIACGITSNVSKSDLIYAGLRSSVYQTYDVMSAATLAKTSGRRNSATPLITLKKPNEIIVDGGMSNSNVLMQSLADILDMNVQRHNHSDIMTALGVAVMVALALHVDPSGLLKIRQYTNKQDQENSVFRPQINSNDRDVMLAGWHASVKRSLNWIKDEKSNKSNNTFLDLLNYVYNQDEMSNEGMKKQKKCPLSKKQQISIGVAAIGLFLVGLLIGKMIK</sequence>
<dbReference type="Gene3D" id="3.30.420.40">
    <property type="match status" value="2"/>
</dbReference>
<evidence type="ECO:0000259" key="13">
    <source>
        <dbReference type="Pfam" id="PF00370"/>
    </source>
</evidence>
<evidence type="ECO:0000256" key="5">
    <source>
        <dbReference type="ARBA" id="ARBA00022741"/>
    </source>
</evidence>
<dbReference type="InterPro" id="IPR018484">
    <property type="entry name" value="FGGY_N"/>
</dbReference>
<comment type="catalytic activity">
    <reaction evidence="10">
        <text>glycerol + ATP = sn-glycerol 3-phosphate + ADP + H(+)</text>
        <dbReference type="Rhea" id="RHEA:21644"/>
        <dbReference type="ChEBI" id="CHEBI:15378"/>
        <dbReference type="ChEBI" id="CHEBI:17754"/>
        <dbReference type="ChEBI" id="CHEBI:30616"/>
        <dbReference type="ChEBI" id="CHEBI:57597"/>
        <dbReference type="ChEBI" id="CHEBI:456216"/>
        <dbReference type="EC" id="2.7.1.30"/>
    </reaction>
</comment>
<evidence type="ECO:0000256" key="6">
    <source>
        <dbReference type="ARBA" id="ARBA00022777"/>
    </source>
</evidence>
<reference evidence="16" key="2">
    <citation type="submission" date="2023-11" db="UniProtKB">
        <authorList>
            <consortium name="WormBaseParasite"/>
        </authorList>
    </citation>
    <scope>IDENTIFICATION</scope>
</reference>
<organism evidence="15 16">
    <name type="scientific">Trichobilharzia regenti</name>
    <name type="common">Nasal bird schistosome</name>
    <dbReference type="NCBI Taxonomy" id="157069"/>
    <lineage>
        <taxon>Eukaryota</taxon>
        <taxon>Metazoa</taxon>
        <taxon>Spiralia</taxon>
        <taxon>Lophotrochozoa</taxon>
        <taxon>Platyhelminthes</taxon>
        <taxon>Trematoda</taxon>
        <taxon>Digenea</taxon>
        <taxon>Strigeidida</taxon>
        <taxon>Schistosomatoidea</taxon>
        <taxon>Schistosomatidae</taxon>
        <taxon>Trichobilharzia</taxon>
    </lineage>
</organism>
<dbReference type="WBParaSite" id="TREG1_124190.1">
    <property type="protein sequence ID" value="TREG1_124190.1"/>
    <property type="gene ID" value="TREG1_124190"/>
</dbReference>
<comment type="similarity">
    <text evidence="2">Belongs to the FGGY kinase family.</text>
</comment>
<dbReference type="SUPFAM" id="SSF53067">
    <property type="entry name" value="Actin-like ATPase domain"/>
    <property type="match status" value="2"/>
</dbReference>
<evidence type="ECO:0000256" key="4">
    <source>
        <dbReference type="ARBA" id="ARBA00022679"/>
    </source>
</evidence>
<proteinExistence type="inferred from homology"/>
<keyword evidence="7" id="KW-0319">Glycerol metabolism</keyword>
<name>A0AA85J1U9_TRIRE</name>
<feature type="transmembrane region" description="Helical" evidence="12">
    <location>
        <begin position="653"/>
        <end position="673"/>
    </location>
</feature>
<evidence type="ECO:0000256" key="7">
    <source>
        <dbReference type="ARBA" id="ARBA00022798"/>
    </source>
</evidence>
<dbReference type="EC" id="2.7.1.30" evidence="3"/>
<keyword evidence="4" id="KW-0808">Transferase</keyword>
<dbReference type="GO" id="GO:0006071">
    <property type="term" value="P:glycerol metabolic process"/>
    <property type="evidence" value="ECO:0007669"/>
    <property type="project" value="UniProtKB-KW"/>
</dbReference>
<reference evidence="15" key="1">
    <citation type="submission" date="2022-06" db="EMBL/GenBank/DDBJ databases">
        <authorList>
            <person name="Berger JAMES D."/>
            <person name="Berger JAMES D."/>
        </authorList>
    </citation>
    <scope>NUCLEOTIDE SEQUENCE [LARGE SCALE GENOMIC DNA]</scope>
</reference>
<evidence type="ECO:0000313" key="15">
    <source>
        <dbReference type="Proteomes" id="UP000050795"/>
    </source>
</evidence>
<dbReference type="GO" id="GO:0004370">
    <property type="term" value="F:glycerol kinase activity"/>
    <property type="evidence" value="ECO:0007669"/>
    <property type="project" value="UniProtKB-EC"/>
</dbReference>
<dbReference type="PROSITE" id="PS00933">
    <property type="entry name" value="FGGY_KINASES_1"/>
    <property type="match status" value="1"/>
</dbReference>
<dbReference type="GO" id="GO:0005739">
    <property type="term" value="C:mitochondrion"/>
    <property type="evidence" value="ECO:0007669"/>
    <property type="project" value="TreeGrafter"/>
</dbReference>
<keyword evidence="12" id="KW-0812">Transmembrane</keyword>
<keyword evidence="15" id="KW-1185">Reference proteome</keyword>
<accession>A0AA85J1U9</accession>
<feature type="transmembrane region" description="Helical" evidence="12">
    <location>
        <begin position="544"/>
        <end position="560"/>
    </location>
</feature>
<keyword evidence="12" id="KW-1133">Transmembrane helix</keyword>
<dbReference type="GO" id="GO:0006641">
    <property type="term" value="P:triglyceride metabolic process"/>
    <property type="evidence" value="ECO:0007669"/>
    <property type="project" value="TreeGrafter"/>
</dbReference>
<dbReference type="InterPro" id="IPR018485">
    <property type="entry name" value="FGGY_C"/>
</dbReference>
<keyword evidence="8" id="KW-0067">ATP-binding</keyword>
<dbReference type="InterPro" id="IPR043129">
    <property type="entry name" value="ATPase_NBD"/>
</dbReference>
<evidence type="ECO:0000256" key="9">
    <source>
        <dbReference type="ARBA" id="ARBA00043149"/>
    </source>
</evidence>
<dbReference type="GO" id="GO:0046167">
    <property type="term" value="P:glycerol-3-phosphate biosynthetic process"/>
    <property type="evidence" value="ECO:0007669"/>
    <property type="project" value="TreeGrafter"/>
</dbReference>
<evidence type="ECO:0000256" key="10">
    <source>
        <dbReference type="ARBA" id="ARBA00052101"/>
    </source>
</evidence>
<dbReference type="InterPro" id="IPR018483">
    <property type="entry name" value="Carb_kinase_FGGY_CS"/>
</dbReference>
<comment type="pathway">
    <text evidence="1">Polyol metabolism; glycerol degradation via glycerol kinase pathway; sn-glycerol 3-phosphate from glycerol: step 1/1.</text>
</comment>
<dbReference type="Proteomes" id="UP000050795">
    <property type="component" value="Unassembled WGS sequence"/>
</dbReference>
<protein>
    <recommendedName>
        <fullName evidence="11">Probable glycerol kinase</fullName>
        <ecNumber evidence="3">2.7.1.30</ecNumber>
    </recommendedName>
    <alternativeName>
        <fullName evidence="9">ATP:glycerol 3-phosphotransferase</fullName>
    </alternativeName>
</protein>
<dbReference type="PANTHER" id="PTHR10196">
    <property type="entry name" value="SUGAR KINASE"/>
    <property type="match status" value="1"/>
</dbReference>
<dbReference type="AlphaFoldDB" id="A0AA85J1U9"/>
<evidence type="ECO:0000256" key="11">
    <source>
        <dbReference type="ARBA" id="ARBA00071571"/>
    </source>
</evidence>
<evidence type="ECO:0000256" key="1">
    <source>
        <dbReference type="ARBA" id="ARBA00005190"/>
    </source>
</evidence>
<evidence type="ECO:0000313" key="16">
    <source>
        <dbReference type="WBParaSite" id="TREG1_124190.1"/>
    </source>
</evidence>
<evidence type="ECO:0000256" key="3">
    <source>
        <dbReference type="ARBA" id="ARBA00012099"/>
    </source>
</evidence>
<dbReference type="GO" id="GO:0005524">
    <property type="term" value="F:ATP binding"/>
    <property type="evidence" value="ECO:0007669"/>
    <property type="project" value="UniProtKB-KW"/>
</dbReference>
<feature type="domain" description="Carbohydrate kinase FGGY N-terminal" evidence="13">
    <location>
        <begin position="73"/>
        <end position="326"/>
    </location>
</feature>
<evidence type="ECO:0000256" key="8">
    <source>
        <dbReference type="ARBA" id="ARBA00022840"/>
    </source>
</evidence>
<keyword evidence="5" id="KW-0547">Nucleotide-binding</keyword>
<dbReference type="Pfam" id="PF00370">
    <property type="entry name" value="FGGY_N"/>
    <property type="match status" value="1"/>
</dbReference>
<keyword evidence="12" id="KW-0472">Membrane</keyword>
<keyword evidence="6" id="KW-0418">Kinase</keyword>
<dbReference type="PANTHER" id="PTHR10196:SF69">
    <property type="entry name" value="GLYCEROL KINASE"/>
    <property type="match status" value="1"/>
</dbReference>
<evidence type="ECO:0000256" key="12">
    <source>
        <dbReference type="SAM" id="Phobius"/>
    </source>
</evidence>